<reference evidence="1" key="1">
    <citation type="submission" date="2016-07" db="EMBL/GenBank/DDBJ databases">
        <authorList>
            <person name="Bretaudeau A."/>
        </authorList>
    </citation>
    <scope>NUCLEOTIDE SEQUENCE</scope>
    <source>
        <strain evidence="1">Rice</strain>
        <tissue evidence="1">Whole body</tissue>
    </source>
</reference>
<organism evidence="1">
    <name type="scientific">Spodoptera frugiperda</name>
    <name type="common">Fall armyworm</name>
    <dbReference type="NCBI Taxonomy" id="7108"/>
    <lineage>
        <taxon>Eukaryota</taxon>
        <taxon>Metazoa</taxon>
        <taxon>Ecdysozoa</taxon>
        <taxon>Arthropoda</taxon>
        <taxon>Hexapoda</taxon>
        <taxon>Insecta</taxon>
        <taxon>Pterygota</taxon>
        <taxon>Neoptera</taxon>
        <taxon>Endopterygota</taxon>
        <taxon>Lepidoptera</taxon>
        <taxon>Glossata</taxon>
        <taxon>Ditrysia</taxon>
        <taxon>Noctuoidea</taxon>
        <taxon>Noctuidae</taxon>
        <taxon>Amphipyrinae</taxon>
        <taxon>Spodoptera</taxon>
    </lineage>
</organism>
<dbReference type="EMBL" id="ODYU01010696">
    <property type="protein sequence ID" value="SOQ55974.1"/>
    <property type="molecule type" value="Genomic_DNA"/>
</dbReference>
<accession>A0A2H1WU76</accession>
<name>A0A2H1WU76_SPOFR</name>
<proteinExistence type="predicted"/>
<sequence>MSSNSLPDPGFQPKTPCPIVALVTTRPTRQYNFYFLKFFLLFKTVNEPTYHLMVSNRHHPWTLETPETQHGLKLVEFLVKIGFSGSIPGQRTAGLSSIFQKFSVIARSPELCPVNGNRLTPYYMGLITTMVKSGCTLYRGIKGENHPVTSPAFDEARESVIYTVTD</sequence>
<dbReference type="AlphaFoldDB" id="A0A2H1WU76"/>
<evidence type="ECO:0000313" key="1">
    <source>
        <dbReference type="EMBL" id="SOQ55974.1"/>
    </source>
</evidence>
<gene>
    <name evidence="1" type="ORF">SFRICE_024603</name>
</gene>
<protein>
    <submittedName>
        <fullName evidence="1">SFRICE_024603</fullName>
    </submittedName>
</protein>